<organism evidence="1 2">
    <name type="scientific">Hypoxylon rubiginosum</name>
    <dbReference type="NCBI Taxonomy" id="110542"/>
    <lineage>
        <taxon>Eukaryota</taxon>
        <taxon>Fungi</taxon>
        <taxon>Dikarya</taxon>
        <taxon>Ascomycota</taxon>
        <taxon>Pezizomycotina</taxon>
        <taxon>Sordariomycetes</taxon>
        <taxon>Xylariomycetidae</taxon>
        <taxon>Xylariales</taxon>
        <taxon>Hypoxylaceae</taxon>
        <taxon>Hypoxylon</taxon>
    </lineage>
</organism>
<sequence>MLVDSMIDVLPTSNGLVKSLNNSVSIHITEKEIITNFFAFEEPEVEFESYCTKAQGTALRKQSPSRPSIIRLDLPQAVSNDSNKLIEAWNVLCTHHYILRTAIVKDGSGTDVRFRQKIFKRPKYVSASSLEDFDLLSQHPEVACLVMYRLDEVPTVYLYVPYAIADRTSLGYIWKDFLCILAGRSLPSRLNFSEYCRHASHRRHEEAKYFWSQAFEGIPALTIHSIPPERHHTKQTTELDNSFTVSALSIKRLSKALGVSIEALIYTAFGIMLDRHSQASNGAVVFAVEGRDKTVADYDTVLGYADQEYPLKLRFDPRESVTQAIREMEHFDTQASSNAFISYGELEQAYEAVTRDFKVTINEDDTPVPIDDRFAVCFDVKLSRSVSIAACHDTAISPEKIKVLLNHFMAAIVNIVSNPNLSVNQINIISPDEHSLILEMGKPVSQPVHDIVHKLFERQVELTPDAPAIQFEGAITLSYDELNRLANRVARRLPVGRGSFVPVCLKRSTNLIVSLLAILKTGAAYVTMDPDTPHDRNQFIIDDVAAKIVIVDRSTAGRFQNEVIIEDVIESSRLNEDANISHRCEPGDPVYVIYTSGSTGKPKGVLHKHSSATSGLAAFPTLPDLRQLLFHNPVFSAAQRSIWSTLKQGGCLCLASKDNLTIHIGRTITQMQVNVIDVTPSTALLLTPGAVPCLRRMTVAGELINPALIPLWVDKLELLNAYGLSENTQVNWRHEMVLGQNPQKIGRPSDTTTSFVLNPGTTELTPLLIPGELCLGGDQLATHYINRPEKTAESFISNPFGPGRLYRTGDMVIAHEDGSIEMVGRIDFQVKINDQRVEPGDSNTIIQTHPGVLNSSVVAISLDGKNALVAVIVPKNRGSEWTKLRNELKDLLKQHIPNYMRPAYWLLEQSLPLNVNGKVDIPQLIKHVQGLGRQYLLQSSTENYLHGGQLDKPAEEGPVYGSKLTAIIAEILGLPNSSLHTRSTFQELGGSSLDAIRVSSKAFDAGLEIGISEILQTPLQDLFNQAEYSGKNKAETSIEPFSFLPPSTELDQTGIEDAYPTTSLQDTFLADSLLGNTTYVYRRYYRVKHHSSKDLRDGLEKLWAQVPLLRTTFMSNKTSFLQVVRKTASLTWENVNMTADEFSSTDKPDMELGDNFVHFAYLRDGILAVTMHHALFDFWSHDFLLDDLAALLQEKPLKVRLNPAHFVRFLGQQDEDGLRGFWKEKLQNAYPCTLGQTTTAVGVVHAKISENVQAFYSTNNVSVGSLIYAAWAIVLSLHTNQDDLVFGTVFSGRDAPVPGILQMAYPTVTTTPFRIQVTPEVPLIDLIRATQANMFKYAPRAQFGLRNILKSSGHDATLFDTLVNILVKENEADLQKNSDVFQRCAPFEPNYLGYTMLEAESSAHGLDLRLVSSLPRDKASFLLGNVVETINAILRESTMHIGELCPTSAEEKAFLDSLSTEQPTEPGMLAHSLFDRMAARHPEKVALEDLSRDKMSYRDLDARANQLACKLQAVGVRTGDVIPIGMEKSMNTLVAVLGVLKAGAAFTPLDPKNPKDRNGFIMQDVGARVAVTDSIHSDIFDGFSGEVINVDALEADNTKTANAPSLSPEDPAYIIYTSGSTGLPKGVQVSHRAVAASAEGMIEVCKVDSDWHVLWFLNYVFDASYFDIFTVLGSGGTISIADQDTMIGDLASCVNNFGVKQLMLTPTISKLITPSDVPSVKTLLVCGEPITPEVVETWASRIEVYNGYGPTEATILMTVSRVTPGGNLKSIGCPLKAVKASILHPKRSSPVPFGAVGELCVSGAQVATGYLNRPEITAAAFQRAEDGSIIYRTGDYARWLPSGEIECLGRKDNQVKLNGFRIELGEIENAFLSHAGDFIQSCVVGVSYVQRKKQIVAYYIPRELPSLVDEDENEDSLMYSTTVISPSTMIKSLHGLAHYMIPKVLLPFRSFPLLPSGKVDRKALSKMAEKLSPRDLSQYSETPSTQQADFSAELSDMEKTLREAWATLFDVFPRSISPSDLFYNYGGDSIVAINLVSMLRRQGYSLSVNDVVTYPSLRDQALRVSPIKVMATRAIDFVVRASVHQRLRDAGVAAEDIEDIYPCAPGQVEFLTQGHSDDQFWQLMTTRSVPQGFDLETWVSLTRRLTEANQILRAMYLKQDDFDPLSWIQVILKKPVLDMTILECELDEKPALIRRHWENRFEIGRPFVRYLVLKYPDGAMDLCTKLDHAMYDGTLLRIFDDQFAALRDGHPLPQPTPFKTFINHTQQQGRTEILSFWKENLQGASVAYPNHVTNPRVSDSVTATVDIPVNAFAQMAGVTVSIVFQTAYSLLLSKLSGSADVTYDYLLTGRNVDIDEPQLINGTCANFLPFRSRVDADIASIPALLKDTQSRFWRMTENGSVGLGDIYRALGADRATCAAKTLFLFQPFEPAVGEQDHMRWIVMAMSKVTMFINYAIMFEVFKDASGHRLKMGYDEKAFGRAEAESVMDMYVGIVTKMVAGKPLRENER</sequence>
<evidence type="ECO:0000313" key="1">
    <source>
        <dbReference type="EMBL" id="KAI6087309.1"/>
    </source>
</evidence>
<gene>
    <name evidence="1" type="ORF">F4821DRAFT_258969</name>
</gene>
<comment type="caution">
    <text evidence="1">The sequence shown here is derived from an EMBL/GenBank/DDBJ whole genome shotgun (WGS) entry which is preliminary data.</text>
</comment>
<protein>
    <submittedName>
        <fullName evidence="1">Uncharacterized protein</fullName>
    </submittedName>
</protein>
<proteinExistence type="predicted"/>
<dbReference type="EMBL" id="MU394308">
    <property type="protein sequence ID" value="KAI6087309.1"/>
    <property type="molecule type" value="Genomic_DNA"/>
</dbReference>
<accession>A0ACC0D3I0</accession>
<name>A0ACC0D3I0_9PEZI</name>
<reference evidence="1 2" key="1">
    <citation type="journal article" date="2022" name="New Phytol.">
        <title>Ecological generalism drives hyperdiversity of secondary metabolite gene clusters in xylarialean endophytes.</title>
        <authorList>
            <person name="Franco M.E.E."/>
            <person name="Wisecaver J.H."/>
            <person name="Arnold A.E."/>
            <person name="Ju Y.M."/>
            <person name="Slot J.C."/>
            <person name="Ahrendt S."/>
            <person name="Moore L.P."/>
            <person name="Eastman K.E."/>
            <person name="Scott K."/>
            <person name="Konkel Z."/>
            <person name="Mondo S.J."/>
            <person name="Kuo A."/>
            <person name="Hayes R.D."/>
            <person name="Haridas S."/>
            <person name="Andreopoulos B."/>
            <person name="Riley R."/>
            <person name="LaButti K."/>
            <person name="Pangilinan J."/>
            <person name="Lipzen A."/>
            <person name="Amirebrahimi M."/>
            <person name="Yan J."/>
            <person name="Adam C."/>
            <person name="Keymanesh K."/>
            <person name="Ng V."/>
            <person name="Louie K."/>
            <person name="Northen T."/>
            <person name="Drula E."/>
            <person name="Henrissat B."/>
            <person name="Hsieh H.M."/>
            <person name="Youens-Clark K."/>
            <person name="Lutzoni F."/>
            <person name="Miadlikowska J."/>
            <person name="Eastwood D.C."/>
            <person name="Hamelin R.C."/>
            <person name="Grigoriev I.V."/>
            <person name="U'Ren J.M."/>
        </authorList>
    </citation>
    <scope>NUCLEOTIDE SEQUENCE [LARGE SCALE GENOMIC DNA]</scope>
    <source>
        <strain evidence="1 2">ER1909</strain>
    </source>
</reference>
<keyword evidence="2" id="KW-1185">Reference proteome</keyword>
<evidence type="ECO:0000313" key="2">
    <source>
        <dbReference type="Proteomes" id="UP001497680"/>
    </source>
</evidence>
<dbReference type="Proteomes" id="UP001497680">
    <property type="component" value="Unassembled WGS sequence"/>
</dbReference>